<sequence length="138" mass="14977">MSQSALNFMMSLNSLYGRVSKRLGLSLSIHGVSLSEFYVLHELAEAPGNTLNRVGLAHAVNLSASGVTRLLNPLEKLHLVEKQKNARDARVSLVHLTEVGLETYDNAKLTYTEAAKAMLSGVDSNELALLTPLFDKVA</sequence>
<dbReference type="EMBL" id="BMXA01000002">
    <property type="protein sequence ID" value="GHA04685.1"/>
    <property type="molecule type" value="Genomic_DNA"/>
</dbReference>
<dbReference type="Pfam" id="PF12802">
    <property type="entry name" value="MarR_2"/>
    <property type="match status" value="1"/>
</dbReference>
<dbReference type="PROSITE" id="PS50995">
    <property type="entry name" value="HTH_MARR_2"/>
    <property type="match status" value="1"/>
</dbReference>
<dbReference type="GO" id="GO:0003700">
    <property type="term" value="F:DNA-binding transcription factor activity"/>
    <property type="evidence" value="ECO:0007669"/>
    <property type="project" value="InterPro"/>
</dbReference>
<dbReference type="InterPro" id="IPR039422">
    <property type="entry name" value="MarR/SlyA-like"/>
</dbReference>
<evidence type="ECO:0000313" key="2">
    <source>
        <dbReference type="EMBL" id="GHA04685.1"/>
    </source>
</evidence>
<dbReference type="SMART" id="SM00347">
    <property type="entry name" value="HTH_MARR"/>
    <property type="match status" value="1"/>
</dbReference>
<dbReference type="PANTHER" id="PTHR33164:SF43">
    <property type="entry name" value="HTH-TYPE TRANSCRIPTIONAL REPRESSOR YETL"/>
    <property type="match status" value="1"/>
</dbReference>
<evidence type="ECO:0000313" key="3">
    <source>
        <dbReference type="Proteomes" id="UP000614811"/>
    </source>
</evidence>
<gene>
    <name evidence="2" type="ORF">GCM10008090_12630</name>
</gene>
<protein>
    <recommendedName>
        <fullName evidence="1">HTH marR-type domain-containing protein</fullName>
    </recommendedName>
</protein>
<dbReference type="PANTHER" id="PTHR33164">
    <property type="entry name" value="TRANSCRIPTIONAL REGULATOR, MARR FAMILY"/>
    <property type="match status" value="1"/>
</dbReference>
<reference evidence="2" key="2">
    <citation type="submission" date="2020-09" db="EMBL/GenBank/DDBJ databases">
        <authorList>
            <person name="Sun Q."/>
            <person name="Kim S."/>
        </authorList>
    </citation>
    <scope>NUCLEOTIDE SEQUENCE</scope>
    <source>
        <strain evidence="2">KCTC 12711</strain>
    </source>
</reference>
<reference evidence="2" key="1">
    <citation type="journal article" date="2014" name="Int. J. Syst. Evol. Microbiol.">
        <title>Complete genome sequence of Corynebacterium casei LMG S-19264T (=DSM 44701T), isolated from a smear-ripened cheese.</title>
        <authorList>
            <consortium name="US DOE Joint Genome Institute (JGI-PGF)"/>
            <person name="Walter F."/>
            <person name="Albersmeier A."/>
            <person name="Kalinowski J."/>
            <person name="Ruckert C."/>
        </authorList>
    </citation>
    <scope>NUCLEOTIDE SEQUENCE</scope>
    <source>
        <strain evidence="2">KCTC 12711</strain>
    </source>
</reference>
<dbReference type="AlphaFoldDB" id="A0A918RP74"/>
<dbReference type="InterPro" id="IPR036390">
    <property type="entry name" value="WH_DNA-bd_sf"/>
</dbReference>
<keyword evidence="3" id="KW-1185">Reference proteome</keyword>
<dbReference type="RefSeq" id="WP_189399196.1">
    <property type="nucleotide sequence ID" value="NZ_BMXA01000002.1"/>
</dbReference>
<dbReference type="InterPro" id="IPR000835">
    <property type="entry name" value="HTH_MarR-typ"/>
</dbReference>
<dbReference type="GO" id="GO:0006950">
    <property type="term" value="P:response to stress"/>
    <property type="evidence" value="ECO:0007669"/>
    <property type="project" value="TreeGrafter"/>
</dbReference>
<organism evidence="2 3">
    <name type="scientific">Arenicella chitinivorans</name>
    <dbReference type="NCBI Taxonomy" id="1329800"/>
    <lineage>
        <taxon>Bacteria</taxon>
        <taxon>Pseudomonadati</taxon>
        <taxon>Pseudomonadota</taxon>
        <taxon>Gammaproteobacteria</taxon>
        <taxon>Arenicellales</taxon>
        <taxon>Arenicellaceae</taxon>
        <taxon>Arenicella</taxon>
    </lineage>
</organism>
<dbReference type="SUPFAM" id="SSF46785">
    <property type="entry name" value="Winged helix' DNA-binding domain"/>
    <property type="match status" value="1"/>
</dbReference>
<accession>A0A918RP74</accession>
<feature type="domain" description="HTH marR-type" evidence="1">
    <location>
        <begin position="1"/>
        <end position="138"/>
    </location>
</feature>
<dbReference type="InterPro" id="IPR036388">
    <property type="entry name" value="WH-like_DNA-bd_sf"/>
</dbReference>
<proteinExistence type="predicted"/>
<dbReference type="Proteomes" id="UP000614811">
    <property type="component" value="Unassembled WGS sequence"/>
</dbReference>
<evidence type="ECO:0000259" key="1">
    <source>
        <dbReference type="PROSITE" id="PS50995"/>
    </source>
</evidence>
<dbReference type="PRINTS" id="PR00598">
    <property type="entry name" value="HTHMARR"/>
</dbReference>
<name>A0A918RP74_9GAMM</name>
<comment type="caution">
    <text evidence="2">The sequence shown here is derived from an EMBL/GenBank/DDBJ whole genome shotgun (WGS) entry which is preliminary data.</text>
</comment>
<dbReference type="Gene3D" id="1.10.10.10">
    <property type="entry name" value="Winged helix-like DNA-binding domain superfamily/Winged helix DNA-binding domain"/>
    <property type="match status" value="1"/>
</dbReference>